<evidence type="ECO:0000256" key="1">
    <source>
        <dbReference type="SAM" id="SignalP"/>
    </source>
</evidence>
<feature type="signal peptide" evidence="1">
    <location>
        <begin position="1"/>
        <end position="27"/>
    </location>
</feature>
<keyword evidence="3" id="KW-1185">Reference proteome</keyword>
<gene>
    <name evidence="2" type="ORF">MGN01_06580</name>
</gene>
<reference evidence="2 3" key="1">
    <citation type="submission" date="2019-07" db="EMBL/GenBank/DDBJ databases">
        <title>Whole genome shotgun sequence of Methylobacterium gnaphalii NBRC 107716.</title>
        <authorList>
            <person name="Hosoyama A."/>
            <person name="Uohara A."/>
            <person name="Ohji S."/>
            <person name="Ichikawa N."/>
        </authorList>
    </citation>
    <scope>NUCLEOTIDE SEQUENCE [LARGE SCALE GENOMIC DNA]</scope>
    <source>
        <strain evidence="2 3">NBRC 107716</strain>
    </source>
</reference>
<feature type="chain" id="PRO_5022232177" evidence="1">
    <location>
        <begin position="28"/>
        <end position="89"/>
    </location>
</feature>
<protein>
    <submittedName>
        <fullName evidence="2">Uncharacterized protein</fullName>
    </submittedName>
</protein>
<accession>A0A512JFV4</accession>
<dbReference type="Proteomes" id="UP000321750">
    <property type="component" value="Unassembled WGS sequence"/>
</dbReference>
<comment type="caution">
    <text evidence="2">The sequence shown here is derived from an EMBL/GenBank/DDBJ whole genome shotgun (WGS) entry which is preliminary data.</text>
</comment>
<organism evidence="2 3">
    <name type="scientific">Methylobacterium gnaphalii</name>
    <dbReference type="NCBI Taxonomy" id="1010610"/>
    <lineage>
        <taxon>Bacteria</taxon>
        <taxon>Pseudomonadati</taxon>
        <taxon>Pseudomonadota</taxon>
        <taxon>Alphaproteobacteria</taxon>
        <taxon>Hyphomicrobiales</taxon>
        <taxon>Methylobacteriaceae</taxon>
        <taxon>Methylobacterium</taxon>
    </lineage>
</organism>
<evidence type="ECO:0000313" key="2">
    <source>
        <dbReference type="EMBL" id="GEP08813.1"/>
    </source>
</evidence>
<keyword evidence="1" id="KW-0732">Signal</keyword>
<dbReference type="AlphaFoldDB" id="A0A512JFV4"/>
<dbReference type="EMBL" id="BJZV01000002">
    <property type="protein sequence ID" value="GEP08813.1"/>
    <property type="molecule type" value="Genomic_DNA"/>
</dbReference>
<proteinExistence type="predicted"/>
<sequence>MGEVAGMSLRIVALLAAVFCAAAPVLAREPAKPVASIRNREPALSPARERQARCGAEWRGLSAADKTSRGPSWPQFYNKCVKRLKASQR</sequence>
<name>A0A512JFV4_9HYPH</name>
<evidence type="ECO:0000313" key="3">
    <source>
        <dbReference type="Proteomes" id="UP000321750"/>
    </source>
</evidence>